<name>A0ABT0B430_9SPHN</name>
<protein>
    <submittedName>
        <fullName evidence="2">Uncharacterized protein</fullName>
    </submittedName>
</protein>
<evidence type="ECO:0000313" key="3">
    <source>
        <dbReference type="Proteomes" id="UP001162880"/>
    </source>
</evidence>
<evidence type="ECO:0000313" key="2">
    <source>
        <dbReference type="EMBL" id="MCJ2179811.1"/>
    </source>
</evidence>
<dbReference type="RefSeq" id="WP_243994917.1">
    <property type="nucleotide sequence ID" value="NZ_JALHLE010000023.1"/>
</dbReference>
<proteinExistence type="predicted"/>
<evidence type="ECO:0000256" key="1">
    <source>
        <dbReference type="SAM" id="Coils"/>
    </source>
</evidence>
<dbReference type="EMBL" id="JALHLE010000023">
    <property type="protein sequence ID" value="MCJ2179811.1"/>
    <property type="molecule type" value="Genomic_DNA"/>
</dbReference>
<sequence length="129" mass="14317">MLDNGPTSDLRSLAAIESNLHQAGEAFADASTRLQEAERDRNRALEAINKHQVEFDEAIARLRQQSTPGSKWRLEIERNDPTGVVQSVPEGGDETVLNGASLRAVSAEFMRLKEHVQKQETGPTLRIQI</sequence>
<keyword evidence="3" id="KW-1185">Reference proteome</keyword>
<dbReference type="Proteomes" id="UP001162880">
    <property type="component" value="Unassembled WGS sequence"/>
</dbReference>
<gene>
    <name evidence="2" type="ORF">MTR64_14675</name>
</gene>
<feature type="coiled-coil region" evidence="1">
    <location>
        <begin position="20"/>
        <end position="54"/>
    </location>
</feature>
<reference evidence="2" key="1">
    <citation type="submission" date="2022-03" db="EMBL/GenBank/DDBJ databases">
        <title>Identification of a novel bacterium isolated from mangrove sediments.</title>
        <authorList>
            <person name="Pan X."/>
        </authorList>
    </citation>
    <scope>NUCLEOTIDE SEQUENCE</scope>
    <source>
        <strain evidence="2">B2580</strain>
    </source>
</reference>
<accession>A0ABT0B430</accession>
<comment type="caution">
    <text evidence="2">The sequence shown here is derived from an EMBL/GenBank/DDBJ whole genome shotgun (WGS) entry which is preliminary data.</text>
</comment>
<keyword evidence="1" id="KW-0175">Coiled coil</keyword>
<organism evidence="2 3">
    <name type="scientific">Novosphingobium album</name>
    <name type="common">ex Hu et al. 2023</name>
    <dbReference type="NCBI Taxonomy" id="2930093"/>
    <lineage>
        <taxon>Bacteria</taxon>
        <taxon>Pseudomonadati</taxon>
        <taxon>Pseudomonadota</taxon>
        <taxon>Alphaproteobacteria</taxon>
        <taxon>Sphingomonadales</taxon>
        <taxon>Sphingomonadaceae</taxon>
        <taxon>Novosphingobium</taxon>
    </lineage>
</organism>